<dbReference type="AlphaFoldDB" id="A0A3D8J9B4"/>
<dbReference type="OrthoDB" id="5357560at2"/>
<gene>
    <name evidence="3" type="ORF">CQA57_03180</name>
</gene>
<evidence type="ECO:0000313" key="3">
    <source>
        <dbReference type="EMBL" id="RDU74107.1"/>
    </source>
</evidence>
<dbReference type="EMBL" id="NXLX01000005">
    <property type="protein sequence ID" value="RDU74107.1"/>
    <property type="molecule type" value="Genomic_DNA"/>
</dbReference>
<evidence type="ECO:0000313" key="4">
    <source>
        <dbReference type="Proteomes" id="UP000256695"/>
    </source>
</evidence>
<name>A0A3D8J9B4_9HELI</name>
<dbReference type="GO" id="GO:0050126">
    <property type="term" value="F:N-carbamoylputrescine amidase activity"/>
    <property type="evidence" value="ECO:0007669"/>
    <property type="project" value="TreeGrafter"/>
</dbReference>
<proteinExistence type="predicted"/>
<dbReference type="InterPro" id="IPR003010">
    <property type="entry name" value="C-N_Hydrolase"/>
</dbReference>
<keyword evidence="1 3" id="KW-0378">Hydrolase</keyword>
<dbReference type="PROSITE" id="PS50263">
    <property type="entry name" value="CN_HYDROLASE"/>
    <property type="match status" value="1"/>
</dbReference>
<accession>A0A3D8J9B4</accession>
<dbReference type="CDD" id="cd07197">
    <property type="entry name" value="nitrilase"/>
    <property type="match status" value="1"/>
</dbReference>
<dbReference type="RefSeq" id="WP_115578789.1">
    <property type="nucleotide sequence ID" value="NZ_NXLX01000005.1"/>
</dbReference>
<keyword evidence="4" id="KW-1185">Reference proteome</keyword>
<dbReference type="SUPFAM" id="SSF56317">
    <property type="entry name" value="Carbon-nitrogen hydrolase"/>
    <property type="match status" value="1"/>
</dbReference>
<feature type="domain" description="CN hydrolase" evidence="2">
    <location>
        <begin position="1"/>
        <end position="242"/>
    </location>
</feature>
<dbReference type="InterPro" id="IPR036526">
    <property type="entry name" value="C-N_Hydrolase_sf"/>
</dbReference>
<dbReference type="PANTHER" id="PTHR43674:SF2">
    <property type="entry name" value="BETA-UREIDOPROPIONASE"/>
    <property type="match status" value="1"/>
</dbReference>
<protein>
    <submittedName>
        <fullName evidence="3">Carbon-nitrogen hydrolase family protein</fullName>
    </submittedName>
</protein>
<dbReference type="Pfam" id="PF00795">
    <property type="entry name" value="CN_hydrolase"/>
    <property type="match status" value="1"/>
</dbReference>
<sequence>MKIAICQTNTLPLKENALMNYFKHFQRDSLVVFSEYAFDLFFTDLQKTSKELIAQLSSQKILLLQKIAKTFKITIVMPLIIAKESKIFKKIAVIDSKKTQFYMQQKLINYPHWNEEIFFDNPKVKTLKTPLIFEKNGFKIAVLFGFELHFDALWLKLKDKDVDIVLIPTASTLNSHERWQMLCRSRAFCNSCLVVRINRVGKVVLEDREFDFYGESLVVNPNAEIEEKLDHKESVAYIEIDKNDLDAQAVEWGFRKRNIKEK</sequence>
<comment type="caution">
    <text evidence="3">The sequence shown here is derived from an EMBL/GenBank/DDBJ whole genome shotgun (WGS) entry which is preliminary data.</text>
</comment>
<organism evidence="3 4">
    <name type="scientific">Helicobacter anseris</name>
    <dbReference type="NCBI Taxonomy" id="375926"/>
    <lineage>
        <taxon>Bacteria</taxon>
        <taxon>Pseudomonadati</taxon>
        <taxon>Campylobacterota</taxon>
        <taxon>Epsilonproteobacteria</taxon>
        <taxon>Campylobacterales</taxon>
        <taxon>Helicobacteraceae</taxon>
        <taxon>Helicobacter</taxon>
    </lineage>
</organism>
<dbReference type="Proteomes" id="UP000256695">
    <property type="component" value="Unassembled WGS sequence"/>
</dbReference>
<dbReference type="PANTHER" id="PTHR43674">
    <property type="entry name" value="NITRILASE C965.09-RELATED"/>
    <property type="match status" value="1"/>
</dbReference>
<evidence type="ECO:0000259" key="2">
    <source>
        <dbReference type="PROSITE" id="PS50263"/>
    </source>
</evidence>
<dbReference type="GO" id="GO:0033388">
    <property type="term" value="P:putrescine biosynthetic process from arginine"/>
    <property type="evidence" value="ECO:0007669"/>
    <property type="project" value="TreeGrafter"/>
</dbReference>
<reference evidence="3 4" key="1">
    <citation type="submission" date="2018-04" db="EMBL/GenBank/DDBJ databases">
        <title>Novel Campyloabacter and Helicobacter Species and Strains.</title>
        <authorList>
            <person name="Mannion A.J."/>
            <person name="Shen Z."/>
            <person name="Fox J.G."/>
        </authorList>
    </citation>
    <scope>NUCLEOTIDE SEQUENCE [LARGE SCALE GENOMIC DNA]</scope>
    <source>
        <strain evidence="3 4">MIT 04-9362</strain>
    </source>
</reference>
<evidence type="ECO:0000256" key="1">
    <source>
        <dbReference type="ARBA" id="ARBA00022801"/>
    </source>
</evidence>
<dbReference type="Gene3D" id="3.60.110.10">
    <property type="entry name" value="Carbon-nitrogen hydrolase"/>
    <property type="match status" value="1"/>
</dbReference>
<dbReference type="InterPro" id="IPR050345">
    <property type="entry name" value="Aliph_Amidase/BUP"/>
</dbReference>